<protein>
    <recommendedName>
        <fullName evidence="4">Ammonia monooxygenase</fullName>
    </recommendedName>
</protein>
<feature type="transmembrane region" description="Helical" evidence="1">
    <location>
        <begin position="82"/>
        <end position="101"/>
    </location>
</feature>
<accession>A0A017HVZ6</accession>
<keyword evidence="3" id="KW-1185">Reference proteome</keyword>
<evidence type="ECO:0000256" key="1">
    <source>
        <dbReference type="SAM" id="Phobius"/>
    </source>
</evidence>
<comment type="caution">
    <text evidence="2">The sequence shown here is derived from an EMBL/GenBank/DDBJ whole genome shotgun (WGS) entry which is preliminary data.</text>
</comment>
<dbReference type="STRING" id="442562.Rumeso_00656"/>
<dbReference type="InterPro" id="IPR007820">
    <property type="entry name" value="AbrB_fam"/>
</dbReference>
<dbReference type="OrthoDB" id="7157734at2"/>
<feature type="transmembrane region" description="Helical" evidence="1">
    <location>
        <begin position="108"/>
        <end position="131"/>
    </location>
</feature>
<dbReference type="PATRIC" id="fig|442562.3.peg.654"/>
<feature type="transmembrane region" description="Helical" evidence="1">
    <location>
        <begin position="260"/>
        <end position="286"/>
    </location>
</feature>
<dbReference type="Proteomes" id="UP000019666">
    <property type="component" value="Unassembled WGS sequence"/>
</dbReference>
<evidence type="ECO:0008006" key="4">
    <source>
        <dbReference type="Google" id="ProtNLM"/>
    </source>
</evidence>
<gene>
    <name evidence="2" type="ORF">Rumeso_00656</name>
</gene>
<feature type="transmembrane region" description="Helical" evidence="1">
    <location>
        <begin position="236"/>
        <end position="254"/>
    </location>
</feature>
<dbReference type="PIRSF" id="PIRSF038991">
    <property type="entry name" value="Protein_AbrB"/>
    <property type="match status" value="1"/>
</dbReference>
<organism evidence="2 3">
    <name type="scientific">Rubellimicrobium mesophilum DSM 19309</name>
    <dbReference type="NCBI Taxonomy" id="442562"/>
    <lineage>
        <taxon>Bacteria</taxon>
        <taxon>Pseudomonadati</taxon>
        <taxon>Pseudomonadota</taxon>
        <taxon>Alphaproteobacteria</taxon>
        <taxon>Rhodobacterales</taxon>
        <taxon>Roseobacteraceae</taxon>
        <taxon>Rubellimicrobium</taxon>
    </lineage>
</organism>
<dbReference type="EMBL" id="AOSK01000021">
    <property type="protein sequence ID" value="EYD77929.1"/>
    <property type="molecule type" value="Genomic_DNA"/>
</dbReference>
<evidence type="ECO:0000313" key="2">
    <source>
        <dbReference type="EMBL" id="EYD77929.1"/>
    </source>
</evidence>
<dbReference type="GO" id="GO:0016020">
    <property type="term" value="C:membrane"/>
    <property type="evidence" value="ECO:0007669"/>
    <property type="project" value="InterPro"/>
</dbReference>
<dbReference type="GO" id="GO:0010468">
    <property type="term" value="P:regulation of gene expression"/>
    <property type="evidence" value="ECO:0007669"/>
    <property type="project" value="InterPro"/>
</dbReference>
<proteinExistence type="predicted"/>
<keyword evidence="1" id="KW-1133">Transmembrane helix</keyword>
<feature type="transmembrane region" description="Helical" evidence="1">
    <location>
        <begin position="319"/>
        <end position="340"/>
    </location>
</feature>
<keyword evidence="1" id="KW-0472">Membrane</keyword>
<dbReference type="Pfam" id="PF05145">
    <property type="entry name" value="AbrB"/>
    <property type="match status" value="1"/>
</dbReference>
<dbReference type="RefSeq" id="WP_037281274.1">
    <property type="nucleotide sequence ID" value="NZ_KK088582.1"/>
</dbReference>
<dbReference type="PANTHER" id="PTHR38457:SF1">
    <property type="entry name" value="REGULATOR ABRB-RELATED"/>
    <property type="match status" value="1"/>
</dbReference>
<evidence type="ECO:0000313" key="3">
    <source>
        <dbReference type="Proteomes" id="UP000019666"/>
    </source>
</evidence>
<dbReference type="PANTHER" id="PTHR38457">
    <property type="entry name" value="REGULATOR ABRB-RELATED"/>
    <property type="match status" value="1"/>
</dbReference>
<keyword evidence="1" id="KW-0812">Transmembrane</keyword>
<feature type="transmembrane region" description="Helical" evidence="1">
    <location>
        <begin position="203"/>
        <end position="224"/>
    </location>
</feature>
<sequence>MEGRWTRRLLTVAVALGGLVLALGTGLPLPFLFGPMLACLGAALLGAPLRGLGPVTDAARTVLGVAVGASVTPALVGQLPAMALSLALVPLYVGLIGLVGVPFFRRVVGFDAVTAFFAAMPGGAADMVLFGKEAGANVRALSLIHATRVAVIVTVAPILLSTLYGARLTRPLGASAASLPPSEIALMVLAAVVGWRVAKRAGLFGAAILGPLIATLPLSLAGLIHERPPREALQAAQFLIGISIGVHYVGVTWRELTRTIGISALFMVILAILAGVVAEAVVLLGLARPMEAFLAFAPGGQAEMTVLAIVSGAELGYVVLHHLARILLVILGAPMVVRAFGRRG</sequence>
<dbReference type="AlphaFoldDB" id="A0A017HVZ6"/>
<feature type="transmembrane region" description="Helical" evidence="1">
    <location>
        <begin position="143"/>
        <end position="164"/>
    </location>
</feature>
<dbReference type="HOGENOM" id="CLU_050210_2_1_5"/>
<name>A0A017HVZ6_9RHOB</name>
<reference evidence="2 3" key="1">
    <citation type="submission" date="2013-02" db="EMBL/GenBank/DDBJ databases">
        <authorList>
            <person name="Fiebig A."/>
            <person name="Goeker M."/>
            <person name="Klenk H.-P.P."/>
        </authorList>
    </citation>
    <scope>NUCLEOTIDE SEQUENCE [LARGE SCALE GENOMIC DNA]</scope>
    <source>
        <strain evidence="2 3">DSM 19309</strain>
    </source>
</reference>